<dbReference type="GO" id="GO:0046872">
    <property type="term" value="F:metal ion binding"/>
    <property type="evidence" value="ECO:0007669"/>
    <property type="project" value="UniProtKB-KW"/>
</dbReference>
<evidence type="ECO:0000256" key="18">
    <source>
        <dbReference type="PIRSR" id="PIRSR000169-2"/>
    </source>
</evidence>
<dbReference type="CDD" id="cd03494">
    <property type="entry name" value="SQR_TypeC_SdhD"/>
    <property type="match status" value="1"/>
</dbReference>
<evidence type="ECO:0000256" key="10">
    <source>
        <dbReference type="ARBA" id="ARBA00022692"/>
    </source>
</evidence>
<proteinExistence type="predicted"/>
<dbReference type="PANTHER" id="PTHR38689">
    <property type="entry name" value="SUCCINATE DEHYDROGENASE HYDROPHOBIC MEMBRANE ANCHOR SUBUNIT"/>
    <property type="match status" value="1"/>
</dbReference>
<dbReference type="GO" id="GO:0017004">
    <property type="term" value="P:cytochrome complex assembly"/>
    <property type="evidence" value="ECO:0007669"/>
    <property type="project" value="TreeGrafter"/>
</dbReference>
<keyword evidence="12 16" id="KW-0249">Electron transport</keyword>
<keyword evidence="13" id="KW-1133">Transmembrane helix</keyword>
<evidence type="ECO:0000256" key="6">
    <source>
        <dbReference type="ARBA" id="ARBA00022475"/>
    </source>
</evidence>
<keyword evidence="11 18" id="KW-0479">Metal-binding</keyword>
<keyword evidence="7 16" id="KW-0997">Cell inner membrane</keyword>
<name>A0A0B7JEM3_9GAMM</name>
<evidence type="ECO:0000256" key="9">
    <source>
        <dbReference type="ARBA" id="ARBA00022617"/>
    </source>
</evidence>
<evidence type="ECO:0000256" key="15">
    <source>
        <dbReference type="ARBA" id="ARBA00023136"/>
    </source>
</evidence>
<keyword evidence="8 16" id="KW-0816">Tricarboxylic acid cycle</keyword>
<comment type="caution">
    <text evidence="19">The sequence shown here is derived from an EMBL/GenBank/DDBJ whole genome shotgun (WGS) entry which is preliminary data.</text>
</comment>
<dbReference type="PIRSF" id="PIRSF000169">
    <property type="entry name" value="SDH_D"/>
    <property type="match status" value="1"/>
</dbReference>
<evidence type="ECO:0000256" key="5">
    <source>
        <dbReference type="ARBA" id="ARBA00022448"/>
    </source>
</evidence>
<evidence type="ECO:0000313" key="20">
    <source>
        <dbReference type="Proteomes" id="UP000241426"/>
    </source>
</evidence>
<dbReference type="RefSeq" id="WP_036795503.1">
    <property type="nucleotide sequence ID" value="NZ_JAUZMV010000001.1"/>
</dbReference>
<dbReference type="Gene3D" id="1.20.1300.10">
    <property type="entry name" value="Fumarate reductase/succinate dehydrogenase, transmembrane subunit"/>
    <property type="match status" value="1"/>
</dbReference>
<comment type="function">
    <text evidence="1 16">Membrane-anchoring subunit of succinate dehydrogenase (SDH).</text>
</comment>
<dbReference type="GO" id="GO:0006099">
    <property type="term" value="P:tricarboxylic acid cycle"/>
    <property type="evidence" value="ECO:0007669"/>
    <property type="project" value="UniProtKB-UniRule"/>
</dbReference>
<evidence type="ECO:0000256" key="7">
    <source>
        <dbReference type="ARBA" id="ARBA00022519"/>
    </source>
</evidence>
<evidence type="ECO:0000256" key="4">
    <source>
        <dbReference type="ARBA" id="ARBA00019425"/>
    </source>
</evidence>
<dbReference type="EMBL" id="PYNF01000001">
    <property type="protein sequence ID" value="PSV01642.1"/>
    <property type="molecule type" value="Genomic_DNA"/>
</dbReference>
<feature type="binding site" description="axial binding residue" evidence="18">
    <location>
        <position position="71"/>
    </location>
    <ligand>
        <name>heme</name>
        <dbReference type="ChEBI" id="CHEBI:30413"/>
        <note>ligand shared with second transmembrane subunit</note>
    </ligand>
    <ligandPart>
        <name>Fe</name>
        <dbReference type="ChEBI" id="CHEBI:18248"/>
    </ligandPart>
</feature>
<evidence type="ECO:0000256" key="12">
    <source>
        <dbReference type="ARBA" id="ARBA00022982"/>
    </source>
</evidence>
<comment type="cofactor">
    <cofactor evidence="18">
        <name>heme</name>
        <dbReference type="ChEBI" id="CHEBI:30413"/>
    </cofactor>
    <text evidence="18">The heme is bound between the two transmembrane subunits.</text>
</comment>
<dbReference type="GO" id="GO:0005886">
    <property type="term" value="C:plasma membrane"/>
    <property type="evidence" value="ECO:0007669"/>
    <property type="project" value="UniProtKB-SubCell"/>
</dbReference>
<dbReference type="SUPFAM" id="SSF81343">
    <property type="entry name" value="Fumarate reductase respiratory complex transmembrane subunits"/>
    <property type="match status" value="1"/>
</dbReference>
<evidence type="ECO:0000256" key="8">
    <source>
        <dbReference type="ARBA" id="ARBA00022532"/>
    </source>
</evidence>
<dbReference type="UniPathway" id="UPA00223"/>
<dbReference type="Pfam" id="PF01127">
    <property type="entry name" value="Sdh_cyt"/>
    <property type="match status" value="1"/>
</dbReference>
<evidence type="ECO:0000256" key="3">
    <source>
        <dbReference type="ARBA" id="ARBA00005163"/>
    </source>
</evidence>
<dbReference type="NCBIfam" id="TIGR02968">
    <property type="entry name" value="succ_dehyd_anc"/>
    <property type="match status" value="1"/>
</dbReference>
<keyword evidence="15 16" id="KW-0472">Membrane</keyword>
<dbReference type="InterPro" id="IPR014312">
    <property type="entry name" value="Succ_DH_anchor"/>
</dbReference>
<dbReference type="InterPro" id="IPR000701">
    <property type="entry name" value="SuccDH_FuR_B_TM-su"/>
</dbReference>
<keyword evidence="10" id="KW-0812">Transmembrane</keyword>
<organism evidence="19 20">
    <name type="scientific">Photobacterium kishitanii</name>
    <dbReference type="NCBI Taxonomy" id="318456"/>
    <lineage>
        <taxon>Bacteria</taxon>
        <taxon>Pseudomonadati</taxon>
        <taxon>Pseudomonadota</taxon>
        <taxon>Gammaproteobacteria</taxon>
        <taxon>Vibrionales</taxon>
        <taxon>Vibrionaceae</taxon>
        <taxon>Photobacterium</taxon>
    </lineage>
</organism>
<keyword evidence="6 16" id="KW-1003">Cell membrane</keyword>
<reference evidence="19 20" key="1">
    <citation type="submission" date="2018-01" db="EMBL/GenBank/DDBJ databases">
        <title>Whole genome sequencing of Histamine producing bacteria.</title>
        <authorList>
            <person name="Butler K."/>
        </authorList>
    </citation>
    <scope>NUCLEOTIDE SEQUENCE [LARGE SCALE GENOMIC DNA]</scope>
    <source>
        <strain evidence="19 20">FS-7.2</strain>
    </source>
</reference>
<keyword evidence="14 18" id="KW-0408">Iron</keyword>
<dbReference type="AlphaFoldDB" id="A0A0B7JEM3"/>
<evidence type="ECO:0000313" key="19">
    <source>
        <dbReference type="EMBL" id="PSV01642.1"/>
    </source>
</evidence>
<gene>
    <name evidence="19" type="primary">sdhD</name>
    <name evidence="19" type="ORF">C9J27_00865</name>
</gene>
<accession>A0A0B7JEM3</accession>
<comment type="pathway">
    <text evidence="3 16">Carbohydrate metabolism; tricarboxylic acid cycle.</text>
</comment>
<dbReference type="GO" id="GO:0020037">
    <property type="term" value="F:heme binding"/>
    <property type="evidence" value="ECO:0007669"/>
    <property type="project" value="InterPro"/>
</dbReference>
<dbReference type="eggNOG" id="COG2142">
    <property type="taxonomic scope" value="Bacteria"/>
</dbReference>
<dbReference type="InterPro" id="IPR034804">
    <property type="entry name" value="SQR/QFR_C/D"/>
</dbReference>
<evidence type="ECO:0000256" key="11">
    <source>
        <dbReference type="ARBA" id="ARBA00022723"/>
    </source>
</evidence>
<evidence type="ECO:0000256" key="16">
    <source>
        <dbReference type="PIRNR" id="PIRNR000169"/>
    </source>
</evidence>
<evidence type="ECO:0000256" key="2">
    <source>
        <dbReference type="ARBA" id="ARBA00004429"/>
    </source>
</evidence>
<evidence type="ECO:0000256" key="1">
    <source>
        <dbReference type="ARBA" id="ARBA00004050"/>
    </source>
</evidence>
<evidence type="ECO:0000256" key="17">
    <source>
        <dbReference type="PIRSR" id="PIRSR000169-1"/>
    </source>
</evidence>
<evidence type="ECO:0000256" key="13">
    <source>
        <dbReference type="ARBA" id="ARBA00022989"/>
    </source>
</evidence>
<dbReference type="Proteomes" id="UP000241426">
    <property type="component" value="Unassembled WGS sequence"/>
</dbReference>
<feature type="binding site" evidence="17">
    <location>
        <position position="83"/>
    </location>
    <ligand>
        <name>a ubiquinone</name>
        <dbReference type="ChEBI" id="CHEBI:16389"/>
    </ligand>
</feature>
<comment type="subcellular location">
    <subcellularLocation>
        <location evidence="2 16">Cell inner membrane</location>
        <topology evidence="2 16">Multi-pass membrane protein</topology>
    </subcellularLocation>
</comment>
<protein>
    <recommendedName>
        <fullName evidence="4 16">Succinate dehydrogenase hydrophobic membrane anchor subunit</fullName>
    </recommendedName>
</protein>
<dbReference type="GO" id="GO:0009055">
    <property type="term" value="F:electron transfer activity"/>
    <property type="evidence" value="ECO:0007669"/>
    <property type="project" value="TreeGrafter"/>
</dbReference>
<dbReference type="GeneID" id="29943749"/>
<sequence>MVANVSSVGRNGVHDFILIRATAIILTLYTVYLVGFFAFGPEITFASWQDFFSQLTTKVFTLLALGSILIHAWIGLWQVLTDYIKPAALRACFQFVVVAVLFIYLFSGFFIVWGV</sequence>
<dbReference type="PANTHER" id="PTHR38689:SF1">
    <property type="entry name" value="SUCCINATE DEHYDROGENASE HYDROPHOBIC MEMBRANE ANCHOR SUBUNIT"/>
    <property type="match status" value="1"/>
</dbReference>
<keyword evidence="9 18" id="KW-0349">Heme</keyword>
<evidence type="ECO:0000256" key="14">
    <source>
        <dbReference type="ARBA" id="ARBA00023004"/>
    </source>
</evidence>
<accession>A0A2T3KNI5</accession>
<keyword evidence="5 16" id="KW-0813">Transport</keyword>